<name>A0A2K6GXI9_PROCO</name>
<reference evidence="2" key="1">
    <citation type="submission" date="2025-08" db="UniProtKB">
        <authorList>
            <consortium name="Ensembl"/>
        </authorList>
    </citation>
    <scope>IDENTIFICATION</scope>
</reference>
<accession>A0A2K6GXI9</accession>
<reference evidence="2" key="2">
    <citation type="submission" date="2025-09" db="UniProtKB">
        <authorList>
            <consortium name="Ensembl"/>
        </authorList>
    </citation>
    <scope>IDENTIFICATION</scope>
</reference>
<evidence type="ECO:0000313" key="2">
    <source>
        <dbReference type="Ensembl" id="ENSPCOP00000030889.1"/>
    </source>
</evidence>
<evidence type="ECO:0000313" key="3">
    <source>
        <dbReference type="Proteomes" id="UP000233160"/>
    </source>
</evidence>
<proteinExistence type="predicted"/>
<sequence>MSRRKQAKPQHFQSDPEVASLPRRDGAHGHSHVEQ</sequence>
<feature type="compositionally biased region" description="Basic and acidic residues" evidence="1">
    <location>
        <begin position="22"/>
        <end position="35"/>
    </location>
</feature>
<gene>
    <name evidence="2" type="primary">SALL1</name>
</gene>
<dbReference type="Proteomes" id="UP000233160">
    <property type="component" value="Unassembled WGS sequence"/>
</dbReference>
<evidence type="ECO:0000256" key="1">
    <source>
        <dbReference type="SAM" id="MobiDB-lite"/>
    </source>
</evidence>
<protein>
    <submittedName>
        <fullName evidence="2">Spalt like transcription factor 1</fullName>
    </submittedName>
</protein>
<feature type="region of interest" description="Disordered" evidence="1">
    <location>
        <begin position="1"/>
        <end position="35"/>
    </location>
</feature>
<dbReference type="GeneTree" id="ENSGT00940000155938"/>
<dbReference type="Ensembl" id="ENSPCOT00000041841.1">
    <property type="protein sequence ID" value="ENSPCOP00000030889.1"/>
    <property type="gene ID" value="ENSPCOG00000028192.1"/>
</dbReference>
<dbReference type="AlphaFoldDB" id="A0A2K6GXI9"/>
<keyword evidence="3" id="KW-1185">Reference proteome</keyword>
<organism evidence="2 3">
    <name type="scientific">Propithecus coquereli</name>
    <name type="common">Coquerel's sifaka</name>
    <name type="synonym">Propithecus verreauxi coquereli</name>
    <dbReference type="NCBI Taxonomy" id="379532"/>
    <lineage>
        <taxon>Eukaryota</taxon>
        <taxon>Metazoa</taxon>
        <taxon>Chordata</taxon>
        <taxon>Craniata</taxon>
        <taxon>Vertebrata</taxon>
        <taxon>Euteleostomi</taxon>
        <taxon>Mammalia</taxon>
        <taxon>Eutheria</taxon>
        <taxon>Euarchontoglires</taxon>
        <taxon>Primates</taxon>
        <taxon>Strepsirrhini</taxon>
        <taxon>Lemuriformes</taxon>
        <taxon>Indriidae</taxon>
        <taxon>Propithecus</taxon>
    </lineage>
</organism>